<evidence type="ECO:0000313" key="2">
    <source>
        <dbReference type="Proteomes" id="UP000012317"/>
    </source>
</evidence>
<dbReference type="AlphaFoldDB" id="N1WY56"/>
<dbReference type="eggNOG" id="COG1917">
    <property type="taxonomic scope" value="Bacteria"/>
</dbReference>
<protein>
    <recommendedName>
        <fullName evidence="3">Cupin domain-containing protein</fullName>
    </recommendedName>
</protein>
<sequence length="98" mass="11047">MKEVAENLKVSDQPVMKTIYEEGDTTVIAIGLGRGVELAEHLAPCKAKLMVVQGEIDFNTETESRRYACFESYDIPMNLRHSLVAWDDAIVLLFLTEK</sequence>
<dbReference type="RefSeq" id="WP_003436126.1">
    <property type="nucleotide sequence ID" value="NZ_APLF01000003.1"/>
</dbReference>
<evidence type="ECO:0008006" key="3">
    <source>
        <dbReference type="Google" id="ProtNLM"/>
    </source>
</evidence>
<dbReference type="InterPro" id="IPR014710">
    <property type="entry name" value="RmlC-like_jellyroll"/>
</dbReference>
<proteinExistence type="predicted"/>
<gene>
    <name evidence="1" type="ORF">pgond44_02233</name>
</gene>
<reference evidence="1 2" key="1">
    <citation type="journal article" date="2014" name="Genome Biol. Evol.">
        <title>Extensive gene acquisition in the extremely psychrophilic bacterial species Psychroflexus torquis and the link to sea-ice ecosystem specialism.</title>
        <authorList>
            <person name="Feng S."/>
            <person name="Powell S.M."/>
            <person name="Wilson R."/>
            <person name="Bowman J.P."/>
        </authorList>
    </citation>
    <scope>NUCLEOTIDE SEQUENCE [LARGE SCALE GENOMIC DNA]</scope>
    <source>
        <strain evidence="1 2">ACAM 44</strain>
    </source>
</reference>
<keyword evidence="2" id="KW-1185">Reference proteome</keyword>
<dbReference type="Gene3D" id="2.60.120.10">
    <property type="entry name" value="Jelly Rolls"/>
    <property type="match status" value="1"/>
</dbReference>
<organism evidence="1 2">
    <name type="scientific">Psychroflexus gondwanensis ACAM 44</name>
    <dbReference type="NCBI Taxonomy" id="1189619"/>
    <lineage>
        <taxon>Bacteria</taxon>
        <taxon>Pseudomonadati</taxon>
        <taxon>Bacteroidota</taxon>
        <taxon>Flavobacteriia</taxon>
        <taxon>Flavobacteriales</taxon>
        <taxon>Flavobacteriaceae</taxon>
        <taxon>Psychroflexus</taxon>
    </lineage>
</organism>
<dbReference type="Proteomes" id="UP000012317">
    <property type="component" value="Unassembled WGS sequence"/>
</dbReference>
<comment type="caution">
    <text evidence="1">The sequence shown here is derived from an EMBL/GenBank/DDBJ whole genome shotgun (WGS) entry which is preliminary data.</text>
</comment>
<dbReference type="SUPFAM" id="SSF51182">
    <property type="entry name" value="RmlC-like cupins"/>
    <property type="match status" value="1"/>
</dbReference>
<dbReference type="STRING" id="1189619.pgond44_02233"/>
<evidence type="ECO:0000313" key="1">
    <source>
        <dbReference type="EMBL" id="EMY82024.1"/>
    </source>
</evidence>
<accession>N1WY56</accession>
<dbReference type="InterPro" id="IPR011051">
    <property type="entry name" value="RmlC_Cupin_sf"/>
</dbReference>
<dbReference type="EMBL" id="APLF01000003">
    <property type="protein sequence ID" value="EMY82024.1"/>
    <property type="molecule type" value="Genomic_DNA"/>
</dbReference>
<name>N1WY56_9FLAO</name>